<accession>A0ABW4RB83</accession>
<comment type="caution">
    <text evidence="1">The sequence shown here is derived from an EMBL/GenBank/DDBJ whole genome shotgun (WGS) entry which is preliminary data.</text>
</comment>
<gene>
    <name evidence="1" type="ORF">ACFSCT_17290</name>
</gene>
<organism evidence="1 2">
    <name type="scientific">Paracoccus pacificus</name>
    <dbReference type="NCBI Taxonomy" id="1463598"/>
    <lineage>
        <taxon>Bacteria</taxon>
        <taxon>Pseudomonadati</taxon>
        <taxon>Pseudomonadota</taxon>
        <taxon>Alphaproteobacteria</taxon>
        <taxon>Rhodobacterales</taxon>
        <taxon>Paracoccaceae</taxon>
        <taxon>Paracoccus</taxon>
    </lineage>
</organism>
<sequence length="109" mass="12165">MARNLTPDFTALSPADSVRLWTELFRLGVESQMVIAMRVAGMMGLWPTSPGEESRMFIEKQDAAWAAFRAMSRAVGRGATPERMMAAALRPYSRRAHANAKRLSRAPLR</sequence>
<name>A0ABW4RB83_9RHOB</name>
<keyword evidence="2" id="KW-1185">Reference proteome</keyword>
<dbReference type="RefSeq" id="WP_379144880.1">
    <property type="nucleotide sequence ID" value="NZ_JBHUEN010000050.1"/>
</dbReference>
<dbReference type="Proteomes" id="UP001597213">
    <property type="component" value="Unassembled WGS sequence"/>
</dbReference>
<evidence type="ECO:0000313" key="1">
    <source>
        <dbReference type="EMBL" id="MFD1883467.1"/>
    </source>
</evidence>
<reference evidence="2" key="1">
    <citation type="journal article" date="2019" name="Int. J. Syst. Evol. Microbiol.">
        <title>The Global Catalogue of Microorganisms (GCM) 10K type strain sequencing project: providing services to taxonomists for standard genome sequencing and annotation.</title>
        <authorList>
            <consortium name="The Broad Institute Genomics Platform"/>
            <consortium name="The Broad Institute Genome Sequencing Center for Infectious Disease"/>
            <person name="Wu L."/>
            <person name="Ma J."/>
        </authorList>
    </citation>
    <scope>NUCLEOTIDE SEQUENCE [LARGE SCALE GENOMIC DNA]</scope>
    <source>
        <strain evidence="2">CCUG 56029</strain>
    </source>
</reference>
<proteinExistence type="predicted"/>
<protein>
    <submittedName>
        <fullName evidence="1">Antibiotic ABC transporter</fullName>
    </submittedName>
</protein>
<evidence type="ECO:0000313" key="2">
    <source>
        <dbReference type="Proteomes" id="UP001597213"/>
    </source>
</evidence>
<dbReference type="EMBL" id="JBHUEN010000050">
    <property type="protein sequence ID" value="MFD1883467.1"/>
    <property type="molecule type" value="Genomic_DNA"/>
</dbReference>